<evidence type="ECO:0000313" key="1">
    <source>
        <dbReference type="Proteomes" id="UP000887565"/>
    </source>
</evidence>
<dbReference type="Proteomes" id="UP000887565">
    <property type="component" value="Unplaced"/>
</dbReference>
<proteinExistence type="predicted"/>
<dbReference type="WBParaSite" id="nRc.2.0.1.t24616-RA">
    <property type="protein sequence ID" value="nRc.2.0.1.t24616-RA"/>
    <property type="gene ID" value="nRc.2.0.1.g24616"/>
</dbReference>
<name>A0A915JFL6_ROMCU</name>
<protein>
    <submittedName>
        <fullName evidence="2">Uncharacterized protein</fullName>
    </submittedName>
</protein>
<evidence type="ECO:0000313" key="2">
    <source>
        <dbReference type="WBParaSite" id="nRc.2.0.1.t24616-RA"/>
    </source>
</evidence>
<organism evidence="1 2">
    <name type="scientific">Romanomermis culicivorax</name>
    <name type="common">Nematode worm</name>
    <dbReference type="NCBI Taxonomy" id="13658"/>
    <lineage>
        <taxon>Eukaryota</taxon>
        <taxon>Metazoa</taxon>
        <taxon>Ecdysozoa</taxon>
        <taxon>Nematoda</taxon>
        <taxon>Enoplea</taxon>
        <taxon>Dorylaimia</taxon>
        <taxon>Mermithida</taxon>
        <taxon>Mermithoidea</taxon>
        <taxon>Mermithidae</taxon>
        <taxon>Romanomermis</taxon>
    </lineage>
</organism>
<accession>A0A915JFL6</accession>
<dbReference type="AlphaFoldDB" id="A0A915JFL6"/>
<reference evidence="2" key="1">
    <citation type="submission" date="2022-11" db="UniProtKB">
        <authorList>
            <consortium name="WormBaseParasite"/>
        </authorList>
    </citation>
    <scope>IDENTIFICATION</scope>
</reference>
<sequence>MYDFAYFSRRLFVCSGCHVTTRRFRSFQRFIRQRSPISRVRSRLLIYAPNGASGANFPRGGFDDNDDG</sequence>
<keyword evidence="1" id="KW-1185">Reference proteome</keyword>